<evidence type="ECO:0000313" key="1">
    <source>
        <dbReference type="EMBL" id="GIO42235.1"/>
    </source>
</evidence>
<dbReference type="RefSeq" id="WP_068779973.1">
    <property type="nucleotide sequence ID" value="NZ_BORS01000006.1"/>
</dbReference>
<dbReference type="EMBL" id="BORS01000006">
    <property type="protein sequence ID" value="GIO42235.1"/>
    <property type="molecule type" value="Genomic_DNA"/>
</dbReference>
<protein>
    <recommendedName>
        <fullName evidence="3">Immunity protein 63 domain-containing protein</fullName>
    </recommendedName>
</protein>
<evidence type="ECO:0008006" key="3">
    <source>
        <dbReference type="Google" id="ProtNLM"/>
    </source>
</evidence>
<evidence type="ECO:0000313" key="2">
    <source>
        <dbReference type="Proteomes" id="UP000678895"/>
    </source>
</evidence>
<accession>A0A920CK64</accession>
<dbReference type="Proteomes" id="UP000678895">
    <property type="component" value="Unassembled WGS sequence"/>
</dbReference>
<keyword evidence="2" id="KW-1185">Reference proteome</keyword>
<dbReference type="AlphaFoldDB" id="A0A920CK64"/>
<comment type="caution">
    <text evidence="1">The sequence shown here is derived from an EMBL/GenBank/DDBJ whole genome shotgun (WGS) entry which is preliminary data.</text>
</comment>
<name>A0A920CK64_9BACL</name>
<proteinExistence type="predicted"/>
<sequence length="146" mass="17435">MFNLFRKENRIQAEFTSFLQQEKYRCKKADEFIRMLSEAIPYVAEEVWGLRDKEITIGDNIVFQFEEKGFYLMDERNDTIEEVEMLKGQLYWKSVQVIMNYAKDMIEDIQERDAGRNRLVAEMANLTQQMKNSPIISDLNVKVFRV</sequence>
<organism evidence="1 2">
    <name type="scientific">Paenibacillus apis</name>
    <dbReference type="NCBI Taxonomy" id="1792174"/>
    <lineage>
        <taxon>Bacteria</taxon>
        <taxon>Bacillati</taxon>
        <taxon>Bacillota</taxon>
        <taxon>Bacilli</taxon>
        <taxon>Bacillales</taxon>
        <taxon>Paenibacillaceae</taxon>
        <taxon>Paenibacillus</taxon>
    </lineage>
</organism>
<gene>
    <name evidence="1" type="ORF">J41TS4_19930</name>
</gene>
<reference evidence="1" key="1">
    <citation type="submission" date="2021-03" db="EMBL/GenBank/DDBJ databases">
        <title>Antimicrobial resistance genes in bacteria isolated from Japanese honey, and their potential for conferring macrolide and lincosamide resistance in the American foulbrood pathogen Paenibacillus larvae.</title>
        <authorList>
            <person name="Okamoto M."/>
            <person name="Kumagai M."/>
            <person name="Kanamori H."/>
            <person name="Takamatsu D."/>
        </authorList>
    </citation>
    <scope>NUCLEOTIDE SEQUENCE</scope>
    <source>
        <strain evidence="1">J41TS4</strain>
    </source>
</reference>